<dbReference type="InterPro" id="IPR029058">
    <property type="entry name" value="AB_hydrolase_fold"/>
</dbReference>
<dbReference type="EMBL" id="CP084166">
    <property type="protein sequence ID" value="UJG41308.1"/>
    <property type="molecule type" value="Genomic_DNA"/>
</dbReference>
<keyword evidence="2" id="KW-1133">Transmembrane helix</keyword>
<sequence length="585" mass="66489">MKQFPLYITIFSIIINVLNIITGSIYLANPSNSLIWNINGLFIIFTIMFNYFFLSFLNSKQLESPKQKSDIRILSYLYFVFSFLSFIVLFFVNFTGFTPVKSINVIFSVAIVLSLLFLFSFPAFISLYWLVKKRRIKDQLENTEKEKEKEKEKGTIVCKIAKVILLILALLGLSLGIVTSIIFFAPRMQNTFFFLLSVFVAPAGIFIGLIVLNSSSTLINISNKRSKYFKAKIALIAVFGLTFTSLSFVPVAYTPYTIKQAELEFSNAFNPYFDGDWKKVIENSSFTDYFLDDPFQLTGYFFGIGKFDVQVITDVLYFNGSKSNYSVDKDIKLYFDAYLPKQTSETLPGKNSTIIRIHGGGWVLGDKGQLNVQMMNRYLAAQGYCVFDIQYGLNNETPVFGKLKIGPENVYGQFTIDDMIRQIGNFTFYLEEHAEEYGANLDKVFISGSSAGGQLALATALSIDSGNYTEIFSNKLRIKGIIPYYPANNVKYEFATKSKDEWVNPSILINESSPPCLIFQGEKDRLIEESEIIKNAYLGTGKTDCALLTFPYAGHAADIYFPGYFNQVFLYYLERFLYLYGSYKS</sequence>
<dbReference type="PANTHER" id="PTHR48081">
    <property type="entry name" value="AB HYDROLASE SUPERFAMILY PROTEIN C4A8.06C"/>
    <property type="match status" value="1"/>
</dbReference>
<dbReference type="Proteomes" id="UP001201020">
    <property type="component" value="Chromosome"/>
</dbReference>
<dbReference type="Gene3D" id="3.40.50.1820">
    <property type="entry name" value="alpha/beta hydrolase"/>
    <property type="match status" value="1"/>
</dbReference>
<dbReference type="AlphaFoldDB" id="A0A9Y1FM72"/>
<keyword evidence="2" id="KW-0812">Transmembrane</keyword>
<feature type="transmembrane region" description="Helical" evidence="2">
    <location>
        <begin position="163"/>
        <end position="185"/>
    </location>
</feature>
<accession>A0A9Y1FM72</accession>
<evidence type="ECO:0000256" key="1">
    <source>
        <dbReference type="ARBA" id="ARBA00022801"/>
    </source>
</evidence>
<proteinExistence type="predicted"/>
<feature type="domain" description="Alpha/beta hydrolase fold-3" evidence="3">
    <location>
        <begin position="355"/>
        <end position="495"/>
    </location>
</feature>
<feature type="transmembrane region" description="Helical" evidence="2">
    <location>
        <begin position="233"/>
        <end position="253"/>
    </location>
</feature>
<reference evidence="4" key="1">
    <citation type="journal article" date="2022" name="Nat. Microbiol.">
        <title>Unique mobile elements and scalable gene flow at the prokaryote-eukaryote boundary revealed by circularized Asgard archaea genomes.</title>
        <authorList>
            <person name="Wu F."/>
            <person name="Speth D.R."/>
            <person name="Philosof A."/>
            <person name="Cremiere A."/>
            <person name="Narayanan A."/>
            <person name="Barco R.A."/>
            <person name="Connon S.A."/>
            <person name="Amend J.P."/>
            <person name="Antoshechkin I.A."/>
            <person name="Orphan V.J."/>
        </authorList>
    </citation>
    <scope>NUCLEOTIDE SEQUENCE</scope>
    <source>
        <strain evidence="4">PM71</strain>
    </source>
</reference>
<feature type="transmembrane region" description="Helical" evidence="2">
    <location>
        <begin position="75"/>
        <end position="94"/>
    </location>
</feature>
<keyword evidence="1 4" id="KW-0378">Hydrolase</keyword>
<organism evidence="4">
    <name type="scientific">Candidatus Heimdallarchaeum aukensis</name>
    <dbReference type="NCBI Taxonomy" id="2876573"/>
    <lineage>
        <taxon>Archaea</taxon>
        <taxon>Promethearchaeati</taxon>
        <taxon>Candidatus Heimdallarchaeota</taxon>
        <taxon>Candidatus Heimdallarchaeia (ex Rinke et al. 2021) (nom. nud.)</taxon>
        <taxon>Candidatus Heimdallarchaeales</taxon>
        <taxon>Candidatus Heimdallarchaeaceae</taxon>
        <taxon>Candidatus Heimdallarchaeum</taxon>
    </lineage>
</organism>
<feature type="transmembrane region" description="Helical" evidence="2">
    <location>
        <begin position="106"/>
        <end position="131"/>
    </location>
</feature>
<dbReference type="Pfam" id="PF07859">
    <property type="entry name" value="Abhydrolase_3"/>
    <property type="match status" value="1"/>
</dbReference>
<evidence type="ECO:0000256" key="2">
    <source>
        <dbReference type="SAM" id="Phobius"/>
    </source>
</evidence>
<dbReference type="SUPFAM" id="SSF53474">
    <property type="entry name" value="alpha/beta-Hydrolases"/>
    <property type="match status" value="1"/>
</dbReference>
<name>A0A9Y1FM72_9ARCH</name>
<feature type="transmembrane region" description="Helical" evidence="2">
    <location>
        <begin position="7"/>
        <end position="28"/>
    </location>
</feature>
<keyword evidence="2" id="KW-0472">Membrane</keyword>
<feature type="transmembrane region" description="Helical" evidence="2">
    <location>
        <begin position="191"/>
        <end position="212"/>
    </location>
</feature>
<protein>
    <submittedName>
        <fullName evidence="4">Alpha/beta hydrolase</fullName>
    </submittedName>
</protein>
<dbReference type="GO" id="GO:0016787">
    <property type="term" value="F:hydrolase activity"/>
    <property type="evidence" value="ECO:0007669"/>
    <property type="project" value="UniProtKB-KW"/>
</dbReference>
<dbReference type="InterPro" id="IPR050300">
    <property type="entry name" value="GDXG_lipolytic_enzyme"/>
</dbReference>
<dbReference type="InterPro" id="IPR013094">
    <property type="entry name" value="AB_hydrolase_3"/>
</dbReference>
<gene>
    <name evidence="4" type="ORF">K9W45_02330</name>
</gene>
<evidence type="ECO:0000313" key="4">
    <source>
        <dbReference type="EMBL" id="UJG41308.1"/>
    </source>
</evidence>
<feature type="transmembrane region" description="Helical" evidence="2">
    <location>
        <begin position="34"/>
        <end position="54"/>
    </location>
</feature>
<evidence type="ECO:0000259" key="3">
    <source>
        <dbReference type="Pfam" id="PF07859"/>
    </source>
</evidence>